<sequence>MESSSGRHGGGTGRFHGGPQRDEGTDRIKAEILRVDGEFKAHGPPAPGYALAGVLYAIWPMLAEKLHAPSGHPGLITIMGAYPTYHGPREHAPMMMGAGGVAPVDGASLPRPTIQYPPPNALNRRNDIERARARREFAHSCSAVHAEETESKTKDVLAVPAKETESKTRDAPAASPKIILRFRIGGSTLPKPDAVHSSAPISHPAPDPVAPPTSTKGTVSRQRSGTNQHELEKERRDDAREGDEDYADRANKTKRVSIASVDGENKVRKGEEAKATTASGPSSNNDGFSLGLSEREGGFAEVLFTGGIPSPSLSVTRRGNLRPPAHQTTELATFARPRAEKTFVKTCRKKAENYGYGAFGGRAPRINDDDSSEDGEKKGRERNEAEGKTASGPSSNKTMNIPPQLQPSLLRKTEIYG</sequence>
<evidence type="ECO:0000313" key="2">
    <source>
        <dbReference type="EMBL" id="RKO86397.1"/>
    </source>
</evidence>
<feature type="compositionally biased region" description="Gly residues" evidence="1">
    <location>
        <begin position="7"/>
        <end position="16"/>
    </location>
</feature>
<feature type="compositionally biased region" description="Basic and acidic residues" evidence="1">
    <location>
        <begin position="229"/>
        <end position="239"/>
    </location>
</feature>
<evidence type="ECO:0000256" key="1">
    <source>
        <dbReference type="SAM" id="MobiDB-lite"/>
    </source>
</evidence>
<feature type="compositionally biased region" description="Basic and acidic residues" evidence="1">
    <location>
        <begin position="145"/>
        <end position="155"/>
    </location>
</feature>
<feature type="region of interest" description="Disordered" evidence="1">
    <location>
        <begin position="1"/>
        <end position="28"/>
    </location>
</feature>
<feature type="compositionally biased region" description="Basic and acidic residues" evidence="1">
    <location>
        <begin position="19"/>
        <end position="28"/>
    </location>
</feature>
<feature type="compositionally biased region" description="Polar residues" evidence="1">
    <location>
        <begin position="212"/>
        <end position="228"/>
    </location>
</feature>
<feature type="region of interest" description="Disordered" evidence="1">
    <location>
        <begin position="144"/>
        <end position="174"/>
    </location>
</feature>
<feature type="compositionally biased region" description="Basic and acidic residues" evidence="1">
    <location>
        <begin position="374"/>
        <end position="387"/>
    </location>
</feature>
<feature type="region of interest" description="Disordered" evidence="1">
    <location>
        <begin position="307"/>
        <end position="331"/>
    </location>
</feature>
<gene>
    <name evidence="2" type="ORF">BDK51DRAFT_47013</name>
</gene>
<feature type="compositionally biased region" description="Basic and acidic residues" evidence="1">
    <location>
        <begin position="263"/>
        <end position="274"/>
    </location>
</feature>
<keyword evidence="3" id="KW-1185">Reference proteome</keyword>
<feature type="region of interest" description="Disordered" evidence="1">
    <location>
        <begin position="354"/>
        <end position="417"/>
    </location>
</feature>
<feature type="region of interest" description="Disordered" evidence="1">
    <location>
        <begin position="190"/>
        <end position="292"/>
    </location>
</feature>
<dbReference type="AlphaFoldDB" id="A0A4V1IQF7"/>
<dbReference type="EMBL" id="KZ998233">
    <property type="protein sequence ID" value="RKO86397.1"/>
    <property type="molecule type" value="Genomic_DNA"/>
</dbReference>
<dbReference type="Proteomes" id="UP000269721">
    <property type="component" value="Unassembled WGS sequence"/>
</dbReference>
<reference evidence="3" key="1">
    <citation type="journal article" date="2018" name="Nat. Microbiol.">
        <title>Leveraging single-cell genomics to expand the fungal tree of life.</title>
        <authorList>
            <person name="Ahrendt S.R."/>
            <person name="Quandt C.A."/>
            <person name="Ciobanu D."/>
            <person name="Clum A."/>
            <person name="Salamov A."/>
            <person name="Andreopoulos B."/>
            <person name="Cheng J.F."/>
            <person name="Woyke T."/>
            <person name="Pelin A."/>
            <person name="Henrissat B."/>
            <person name="Reynolds N.K."/>
            <person name="Benny G.L."/>
            <person name="Smith M.E."/>
            <person name="James T.Y."/>
            <person name="Grigoriev I.V."/>
        </authorList>
    </citation>
    <scope>NUCLEOTIDE SEQUENCE [LARGE SCALE GENOMIC DNA]</scope>
</reference>
<name>A0A4V1IQF7_9FUNG</name>
<evidence type="ECO:0000313" key="3">
    <source>
        <dbReference type="Proteomes" id="UP000269721"/>
    </source>
</evidence>
<feature type="compositionally biased region" description="Polar residues" evidence="1">
    <location>
        <begin position="276"/>
        <end position="287"/>
    </location>
</feature>
<proteinExistence type="predicted"/>
<accession>A0A4V1IQF7</accession>
<feature type="compositionally biased region" description="Polar residues" evidence="1">
    <location>
        <begin position="391"/>
        <end position="407"/>
    </location>
</feature>
<protein>
    <submittedName>
        <fullName evidence="2">Uncharacterized protein</fullName>
    </submittedName>
</protein>
<organism evidence="2 3">
    <name type="scientific">Blyttiomyces helicus</name>
    <dbReference type="NCBI Taxonomy" id="388810"/>
    <lineage>
        <taxon>Eukaryota</taxon>
        <taxon>Fungi</taxon>
        <taxon>Fungi incertae sedis</taxon>
        <taxon>Chytridiomycota</taxon>
        <taxon>Chytridiomycota incertae sedis</taxon>
        <taxon>Chytridiomycetes</taxon>
        <taxon>Chytridiomycetes incertae sedis</taxon>
        <taxon>Blyttiomyces</taxon>
    </lineage>
</organism>